<feature type="transmembrane region" description="Helical" evidence="1">
    <location>
        <begin position="170"/>
        <end position="189"/>
    </location>
</feature>
<reference evidence="4" key="2">
    <citation type="submission" date="2016-11" db="EMBL/GenBank/DDBJ databases">
        <authorList>
            <person name="Jaros S."/>
            <person name="Januszkiewicz K."/>
            <person name="Wedrychowicz H."/>
        </authorList>
    </citation>
    <scope>NUCLEOTIDE SEQUENCE [LARGE SCALE GENOMIC DNA]</scope>
    <source>
        <strain evidence="4">DX253</strain>
    </source>
</reference>
<dbReference type="eggNOG" id="arCOG00563">
    <property type="taxonomic scope" value="Archaea"/>
</dbReference>
<dbReference type="STRING" id="797209.GCA_000376445_03584"/>
<sequence>MSHIESDDDERTGSIEYILGKSYELFATTLFRGNRKVVLVLTTAVFVSTAYLLTHRYPAYGAGLFLKTSETIVSGNYAFPDRVMGYTRSGIPFAYPPLTFYVNAILLDLGVSPFQISRVLPAMVTSIAFVPYFYLAREFLPSSERAGVAAIIAAVTPMLLQWHLSAGGIVRAPAFFVLLSGLYVGIRLFRYRTRRSLVVGTVLFGLMVLTHPTYSMFFAASYVLFFLREDRSLDGFGRGLVVAGGGLLIASPWLVRVASTHGIDVFTSAAGTHGGLGAGVMVFLDRLGDPFAGFPVILVWYVLLTFGIYYLVRRKQYFLPLWFGVSVFLMDEIRFAFIPGVMILTLGVTDVMPAIHARLFRSERTATSQIAVTAVVLCLFVSLGGMFVANQSVTNHDPMPSFIDGEDTSAMSWVQSETPSDAEFVVIGDAAEWFPYFTDRTILVGPWGVEWKTPAAYQRQMDAYRSLSDCDTARCLTDALRSSGRHPAYLYIPKGQYTVRGISTVQSSRMRRSLERSDQYEISYENTGVLVVRIRPHT</sequence>
<keyword evidence="1" id="KW-0812">Transmembrane</keyword>
<proteinExistence type="predicted"/>
<gene>
    <name evidence="4" type="ORF">SAMN05444342_2791</name>
    <name evidence="3" type="ORF">ZOD2009_20562</name>
</gene>
<keyword evidence="4" id="KW-0808">Transferase</keyword>
<dbReference type="OrthoDB" id="242465at2157"/>
<protein>
    <submittedName>
        <fullName evidence="4">Dolichyl-phosphate-mannose-protein mannosyltransferase</fullName>
    </submittedName>
</protein>
<feature type="transmembrane region" description="Helical" evidence="1">
    <location>
        <begin position="367"/>
        <end position="389"/>
    </location>
</feature>
<dbReference type="Proteomes" id="UP000003751">
    <property type="component" value="Unassembled WGS sequence"/>
</dbReference>
<feature type="transmembrane region" description="Helical" evidence="1">
    <location>
        <begin position="201"/>
        <end position="224"/>
    </location>
</feature>
<reference evidence="3 5" key="1">
    <citation type="journal article" date="2014" name="ISME J.">
        <title>Trehalose/2-sulfotrehalose biosynthesis and glycine-betaine uptake are widely spread mechanisms for osmoadaptation in the Halobacteriales.</title>
        <authorList>
            <person name="Youssef N.H."/>
            <person name="Savage-Ashlock K.N."/>
            <person name="McCully A.L."/>
            <person name="Luedtke B."/>
            <person name="Shaw E.I."/>
            <person name="Hoff W.D."/>
            <person name="Elshahed M.S."/>
        </authorList>
    </citation>
    <scope>NUCLEOTIDE SEQUENCE [LARGE SCALE GENOMIC DNA]</scope>
    <source>
        <strain evidence="3 5">DX253</strain>
    </source>
</reference>
<evidence type="ECO:0000313" key="3">
    <source>
        <dbReference type="EMBL" id="EFW90026.1"/>
    </source>
</evidence>
<feature type="transmembrane region" description="Helical" evidence="1">
    <location>
        <begin position="333"/>
        <end position="355"/>
    </location>
</feature>
<keyword evidence="1" id="KW-0472">Membrane</keyword>
<dbReference type="EMBL" id="AEMG01000029">
    <property type="protein sequence ID" value="EFW90026.1"/>
    <property type="molecule type" value="Genomic_DNA"/>
</dbReference>
<organism evidence="3 5">
    <name type="scientific">Haladaptatus paucihalophilus DX253</name>
    <dbReference type="NCBI Taxonomy" id="797209"/>
    <lineage>
        <taxon>Archaea</taxon>
        <taxon>Methanobacteriati</taxon>
        <taxon>Methanobacteriota</taxon>
        <taxon>Stenosarchaea group</taxon>
        <taxon>Halobacteria</taxon>
        <taxon>Halobacteriales</taxon>
        <taxon>Haladaptataceae</taxon>
        <taxon>Haladaptatus</taxon>
    </lineage>
</organism>
<evidence type="ECO:0000259" key="2">
    <source>
        <dbReference type="Pfam" id="PF13231"/>
    </source>
</evidence>
<dbReference type="InterPro" id="IPR038731">
    <property type="entry name" value="RgtA/B/C-like"/>
</dbReference>
<keyword evidence="6" id="KW-1185">Reference proteome</keyword>
<dbReference type="PATRIC" id="fig|797209.4.peg.4024"/>
<keyword evidence="1" id="KW-1133">Transmembrane helix</keyword>
<dbReference type="Pfam" id="PF13231">
    <property type="entry name" value="PMT_2"/>
    <property type="match status" value="1"/>
</dbReference>
<feature type="domain" description="Glycosyltransferase RgtA/B/C/D-like" evidence="2">
    <location>
        <begin position="96"/>
        <end position="255"/>
    </location>
</feature>
<feature type="transmembrane region" description="Helical" evidence="1">
    <location>
        <begin position="262"/>
        <end position="284"/>
    </location>
</feature>
<name>E7QZA5_HALPU</name>
<keyword evidence="4" id="KW-0328">Glycosyltransferase</keyword>
<feature type="transmembrane region" description="Helical" evidence="1">
    <location>
        <begin position="236"/>
        <end position="255"/>
    </location>
</feature>
<dbReference type="AlphaFoldDB" id="E7QZA5"/>
<dbReference type="GO" id="GO:0016757">
    <property type="term" value="F:glycosyltransferase activity"/>
    <property type="evidence" value="ECO:0007669"/>
    <property type="project" value="UniProtKB-KW"/>
</dbReference>
<evidence type="ECO:0000313" key="5">
    <source>
        <dbReference type="Proteomes" id="UP000003751"/>
    </source>
</evidence>
<evidence type="ECO:0000313" key="4">
    <source>
        <dbReference type="EMBL" id="SHL02990.1"/>
    </source>
</evidence>
<feature type="transmembrane region" description="Helical" evidence="1">
    <location>
        <begin position="290"/>
        <end position="312"/>
    </location>
</feature>
<feature type="transmembrane region" description="Helical" evidence="1">
    <location>
        <begin position="116"/>
        <end position="134"/>
    </location>
</feature>
<dbReference type="EMBL" id="FRAN01000004">
    <property type="protein sequence ID" value="SHL02990.1"/>
    <property type="molecule type" value="Genomic_DNA"/>
</dbReference>
<accession>E7QZA5</accession>
<dbReference type="Proteomes" id="UP000184203">
    <property type="component" value="Unassembled WGS sequence"/>
</dbReference>
<reference evidence="6" key="3">
    <citation type="submission" date="2016-11" db="EMBL/GenBank/DDBJ databases">
        <authorList>
            <person name="Varghese N."/>
            <person name="Submissions S."/>
        </authorList>
    </citation>
    <scope>NUCLEOTIDE SEQUENCE [LARGE SCALE GENOMIC DNA]</scope>
    <source>
        <strain evidence="6">DX253</strain>
    </source>
</reference>
<dbReference type="RefSeq" id="WP_007983065.1">
    <property type="nucleotide sequence ID" value="NZ_AEMG01000029.1"/>
</dbReference>
<evidence type="ECO:0000256" key="1">
    <source>
        <dbReference type="SAM" id="Phobius"/>
    </source>
</evidence>
<feature type="transmembrane region" description="Helical" evidence="1">
    <location>
        <begin position="37"/>
        <end position="54"/>
    </location>
</feature>
<evidence type="ECO:0000313" key="6">
    <source>
        <dbReference type="Proteomes" id="UP000184203"/>
    </source>
</evidence>